<organism evidence="1 2">
    <name type="scientific">Hymenobacter monticola</name>
    <dbReference type="NCBI Taxonomy" id="1705399"/>
    <lineage>
        <taxon>Bacteria</taxon>
        <taxon>Pseudomonadati</taxon>
        <taxon>Bacteroidota</taxon>
        <taxon>Cytophagia</taxon>
        <taxon>Cytophagales</taxon>
        <taxon>Hymenobacteraceae</taxon>
        <taxon>Hymenobacter</taxon>
    </lineage>
</organism>
<gene>
    <name evidence="1" type="ORF">MTP16_09950</name>
</gene>
<dbReference type="RefSeq" id="WP_243519126.1">
    <property type="nucleotide sequence ID" value="NZ_CP094534.1"/>
</dbReference>
<sequence length="168" mass="19352">MLRTEDFEGLLLFYRPRGLPMRWVELDLNAWFGELKSLPYLTARAVELDQRPPEELLVQMEGGNYASGIREKEEHTLLISFDGPPHVIWHSLDGRDEEIPPHSVIESDEMEGGNYAYAHREITVRRGRVIVGQVQQEGGFEDEAVRGFTPITPGNYAYRAGRFRRIRP</sequence>
<evidence type="ECO:0000313" key="2">
    <source>
        <dbReference type="Proteomes" id="UP000831390"/>
    </source>
</evidence>
<proteinExistence type="predicted"/>
<keyword evidence="2" id="KW-1185">Reference proteome</keyword>
<name>A0ABY4B9U0_9BACT</name>
<dbReference type="EMBL" id="CP094534">
    <property type="protein sequence ID" value="UOE35946.1"/>
    <property type="molecule type" value="Genomic_DNA"/>
</dbReference>
<dbReference type="Proteomes" id="UP000831390">
    <property type="component" value="Chromosome"/>
</dbReference>
<reference evidence="1 2" key="1">
    <citation type="submission" date="2022-03" db="EMBL/GenBank/DDBJ databases">
        <title>Hymenobactersp. isolated from the air.</title>
        <authorList>
            <person name="Won M."/>
            <person name="Kwon S.-W."/>
        </authorList>
    </citation>
    <scope>NUCLEOTIDE SEQUENCE [LARGE SCALE GENOMIC DNA]</scope>
    <source>
        <strain evidence="1 2">KACC 22596</strain>
    </source>
</reference>
<accession>A0ABY4B9U0</accession>
<evidence type="ECO:0000313" key="1">
    <source>
        <dbReference type="EMBL" id="UOE35946.1"/>
    </source>
</evidence>
<protein>
    <submittedName>
        <fullName evidence="1">Uncharacterized protein</fullName>
    </submittedName>
</protein>